<dbReference type="RefSeq" id="XP_010924576.1">
    <property type="nucleotide sequence ID" value="XM_010926274.3"/>
</dbReference>
<evidence type="ECO:0000313" key="3">
    <source>
        <dbReference type="RefSeq" id="XP_010924576.1"/>
    </source>
</evidence>
<dbReference type="Proteomes" id="UP000504607">
    <property type="component" value="Chromosome 6"/>
</dbReference>
<name>A0A6I9RDN2_ELAGV</name>
<feature type="compositionally biased region" description="Polar residues" evidence="1">
    <location>
        <begin position="315"/>
        <end position="332"/>
    </location>
</feature>
<feature type="region of interest" description="Disordered" evidence="1">
    <location>
        <begin position="374"/>
        <end position="427"/>
    </location>
</feature>
<reference evidence="3 4" key="1">
    <citation type="submission" date="2025-04" db="UniProtKB">
        <authorList>
            <consortium name="RefSeq"/>
        </authorList>
    </citation>
    <scope>IDENTIFICATION</scope>
</reference>
<evidence type="ECO:0000313" key="4">
    <source>
        <dbReference type="RefSeq" id="XP_010924577.1"/>
    </source>
</evidence>
<dbReference type="PANTHER" id="PTHR35504">
    <property type="entry name" value="PROTEIN EMBRYONIC FLOWER 1"/>
    <property type="match status" value="1"/>
</dbReference>
<evidence type="ECO:0000256" key="1">
    <source>
        <dbReference type="SAM" id="MobiDB-lite"/>
    </source>
</evidence>
<dbReference type="GO" id="GO:0048367">
    <property type="term" value="P:shoot system development"/>
    <property type="evidence" value="ECO:0007669"/>
    <property type="project" value="InterPro"/>
</dbReference>
<dbReference type="KEGG" id="egu:105047364"/>
<proteinExistence type="predicted"/>
<keyword evidence="2" id="KW-1185">Reference proteome</keyword>
<dbReference type="OrthoDB" id="754229at2759"/>
<dbReference type="GO" id="GO:0009910">
    <property type="term" value="P:negative regulation of flower development"/>
    <property type="evidence" value="ECO:0007669"/>
    <property type="project" value="InterPro"/>
</dbReference>
<feature type="region of interest" description="Disordered" evidence="1">
    <location>
        <begin position="309"/>
        <end position="358"/>
    </location>
</feature>
<protein>
    <submittedName>
        <fullName evidence="3 4">Uncharacterized protein LOC105047364</fullName>
    </submittedName>
</protein>
<organism evidence="2 3">
    <name type="scientific">Elaeis guineensis var. tenera</name>
    <name type="common">Oil palm</name>
    <dbReference type="NCBI Taxonomy" id="51953"/>
    <lineage>
        <taxon>Eukaryota</taxon>
        <taxon>Viridiplantae</taxon>
        <taxon>Streptophyta</taxon>
        <taxon>Embryophyta</taxon>
        <taxon>Tracheophyta</taxon>
        <taxon>Spermatophyta</taxon>
        <taxon>Magnoliopsida</taxon>
        <taxon>Liliopsida</taxon>
        <taxon>Arecaceae</taxon>
        <taxon>Arecoideae</taxon>
        <taxon>Cocoseae</taxon>
        <taxon>Elaeidinae</taxon>
        <taxon>Elaeis</taxon>
    </lineage>
</organism>
<dbReference type="InterPro" id="IPR034583">
    <property type="entry name" value="EMF1"/>
</dbReference>
<sequence>MEVSLVKELGFKGKEPVFDSNSCKSLVELRSTEQVADDDDDDEANKCEHFTIRGYVAKVRRRDAKICWPLFLPHNQTSDELVSSLPPLPVTKFRWWNCQKCLSEASTPEDVIAEGGVIKVQNDGVNTCNTSFLVNADATNLLSGLQQPSKEKIVDGKSVEADSSFNVINGECSLSLMKEGLQIPKGGPGRSEENQNQLIKPTIFAAEPTISPNECKMPLGVDINIPKADALASISVHMSDHHSLHWKKRHTKASDNSMDLPTDINHQDHSSELGDSHGKFHHKKARKVRFLDDIIRSEELSVSTVVHISSGDAKASQTKSGNGRSPDTSNWKLQHPGNKGHLATQNIQETPSIEGWQNEDEENSLMDWLKKVSKKASAQKGNPGNQHLDATVGISSGSSSEQGSSRCKKKSASEKENKMSPLNPGWPCLVPQQDSFIAEDESAKLLPAKTVNNRSTGCTVSEKSLHHGPKIWEGTSKKSILSKKKNKAPPFKDRLKVKKKPIKKQQARSLFEQEGLDDIPMDIVELLAKHQHERCLMSAGVAAESMHNLSKMTGNMRDGSDSEKRCDEGKILDVVHKNLSHQRSHFNQAVEPVRTTMGNNSNADCRLKACDSSNFCKQNLHIDLNQQPTEFLELPECSEDPLSRLEHPVTVSNRSYSPQNCGLDMNMQTSGSCNRNQAVATKISSRNDHDGTSVPLNDIAFGSITRRVDADFNYVKVDPHDSCLDQNMKTVGQKTDFHDSHDSKFTSLQLLLGKEKADSSINIHSAATYSIVGPGNACHSRTIKPLNLYANETMSALHLLRLMDQTAGSGASYTNQAGSILEYDLNCSNQHQELQGLEVGFRKEMPKHPWRAGYSDQNQHPWNASKPPHHPVLGISYVASLLNKEIVPQSNNGPTLPGLEARHPVELPLHNIIEKEKTDTSCSAFHAEFGNTKTSIYMGINAKQMIPGLDFFAHSSCSLTTHEMDQAGSSSKNRADQPLTSLFEFENCVVNRNPADFATLDEDECMIGINDPRTRYISLSKSLPYQTHPDGHKQR</sequence>
<dbReference type="PANTHER" id="PTHR35504:SF1">
    <property type="entry name" value="PROTEIN EMBRYONIC FLOWER 1"/>
    <property type="match status" value="1"/>
</dbReference>
<accession>A0A6I9RDN2</accession>
<dbReference type="RefSeq" id="XP_010924577.1">
    <property type="nucleotide sequence ID" value="XM_010926275.3"/>
</dbReference>
<feature type="compositionally biased region" description="Low complexity" evidence="1">
    <location>
        <begin position="393"/>
        <end position="405"/>
    </location>
</feature>
<gene>
    <name evidence="3 4" type="primary">LOC105047364</name>
</gene>
<evidence type="ECO:0000313" key="2">
    <source>
        <dbReference type="Proteomes" id="UP000504607"/>
    </source>
</evidence>
<dbReference type="GO" id="GO:0045892">
    <property type="term" value="P:negative regulation of DNA-templated transcription"/>
    <property type="evidence" value="ECO:0007669"/>
    <property type="project" value="InterPro"/>
</dbReference>
<dbReference type="GeneID" id="105047364"/>
<dbReference type="AlphaFoldDB" id="A0A6I9RDN2"/>